<accession>A0A0B2QLQ8</accession>
<evidence type="ECO:0000256" key="1">
    <source>
        <dbReference type="SAM" id="MobiDB-lite"/>
    </source>
</evidence>
<feature type="region of interest" description="Disordered" evidence="1">
    <location>
        <begin position="69"/>
        <end position="89"/>
    </location>
</feature>
<protein>
    <submittedName>
        <fullName evidence="2">Uncharacterized protein</fullName>
    </submittedName>
</protein>
<organism evidence="2">
    <name type="scientific">Glycine soja</name>
    <name type="common">Wild soybean</name>
    <dbReference type="NCBI Taxonomy" id="3848"/>
    <lineage>
        <taxon>Eukaryota</taxon>
        <taxon>Viridiplantae</taxon>
        <taxon>Streptophyta</taxon>
        <taxon>Embryophyta</taxon>
        <taxon>Tracheophyta</taxon>
        <taxon>Spermatophyta</taxon>
        <taxon>Magnoliopsida</taxon>
        <taxon>eudicotyledons</taxon>
        <taxon>Gunneridae</taxon>
        <taxon>Pentapetalae</taxon>
        <taxon>rosids</taxon>
        <taxon>fabids</taxon>
        <taxon>Fabales</taxon>
        <taxon>Fabaceae</taxon>
        <taxon>Papilionoideae</taxon>
        <taxon>50 kb inversion clade</taxon>
        <taxon>NPAAA clade</taxon>
        <taxon>indigoferoid/millettioid clade</taxon>
        <taxon>Phaseoleae</taxon>
        <taxon>Glycine</taxon>
        <taxon>Glycine subgen. Soja</taxon>
    </lineage>
</organism>
<sequence length="89" mass="10114">ISMASPQTDLRKIALEGFDLIDKLYGRRGPANNDAFPGRREGFWVVHQVPNGDMDQKPRKNKDVVNYGVPVANLPRGKPQNRWGRPIKF</sequence>
<dbReference type="AlphaFoldDB" id="A0A0B2QLQ8"/>
<dbReference type="EMBL" id="KN658226">
    <property type="protein sequence ID" value="KHN20788.1"/>
    <property type="molecule type" value="Genomic_DNA"/>
</dbReference>
<dbReference type="Proteomes" id="UP000053555">
    <property type="component" value="Unassembled WGS sequence"/>
</dbReference>
<gene>
    <name evidence="2" type="ORF">glysoja_037388</name>
</gene>
<proteinExistence type="predicted"/>
<name>A0A0B2QLQ8_GLYSO</name>
<evidence type="ECO:0000313" key="2">
    <source>
        <dbReference type="EMBL" id="KHN20788.1"/>
    </source>
</evidence>
<reference evidence="2" key="1">
    <citation type="submission" date="2014-07" db="EMBL/GenBank/DDBJ databases">
        <title>Identification of a novel salt tolerance gene in wild soybean by whole-genome sequencing.</title>
        <authorList>
            <person name="Lam H.-M."/>
            <person name="Qi X."/>
            <person name="Li M.-W."/>
            <person name="Liu X."/>
            <person name="Xie M."/>
            <person name="Ni M."/>
            <person name="Xu X."/>
        </authorList>
    </citation>
    <scope>NUCLEOTIDE SEQUENCE [LARGE SCALE GENOMIC DNA]</scope>
    <source>
        <tissue evidence="2">Root</tissue>
    </source>
</reference>
<feature type="non-terminal residue" evidence="2">
    <location>
        <position position="1"/>
    </location>
</feature>